<reference evidence="2 3" key="1">
    <citation type="submission" date="2013-12" db="EMBL/GenBank/DDBJ databases">
        <authorList>
            <person name="Cubeta M."/>
            <person name="Pakala S."/>
            <person name="Fedorova N."/>
            <person name="Thomas E."/>
            <person name="Dean R."/>
            <person name="Jabaji S."/>
            <person name="Neate S."/>
            <person name="Toda T."/>
            <person name="Tavantzis S."/>
            <person name="Vilgalys R."/>
            <person name="Bharathan N."/>
            <person name="Pakala S."/>
            <person name="Losada L.S."/>
            <person name="Zafar N."/>
            <person name="Nierman W."/>
        </authorList>
    </citation>
    <scope>NUCLEOTIDE SEQUENCE [LARGE SCALE GENOMIC DNA]</scope>
    <source>
        <strain evidence="2 3">123E</strain>
    </source>
</reference>
<feature type="compositionally biased region" description="Acidic residues" evidence="1">
    <location>
        <begin position="66"/>
        <end position="80"/>
    </location>
</feature>
<dbReference type="OrthoDB" id="3257409at2759"/>
<organism evidence="2 3">
    <name type="scientific">Rhizoctonia solani 123E</name>
    <dbReference type="NCBI Taxonomy" id="1423351"/>
    <lineage>
        <taxon>Eukaryota</taxon>
        <taxon>Fungi</taxon>
        <taxon>Dikarya</taxon>
        <taxon>Basidiomycota</taxon>
        <taxon>Agaricomycotina</taxon>
        <taxon>Agaricomycetes</taxon>
        <taxon>Cantharellales</taxon>
        <taxon>Ceratobasidiaceae</taxon>
        <taxon>Rhizoctonia</taxon>
    </lineage>
</organism>
<evidence type="ECO:0000256" key="1">
    <source>
        <dbReference type="SAM" id="MobiDB-lite"/>
    </source>
</evidence>
<feature type="region of interest" description="Disordered" evidence="1">
    <location>
        <begin position="200"/>
        <end position="219"/>
    </location>
</feature>
<evidence type="ECO:0000313" key="3">
    <source>
        <dbReference type="Proteomes" id="UP000027456"/>
    </source>
</evidence>
<name>A0A074REZ5_9AGAM</name>
<dbReference type="PANTHER" id="PTHR46579:SF1">
    <property type="entry name" value="F5_8 TYPE C DOMAIN-CONTAINING PROTEIN"/>
    <property type="match status" value="1"/>
</dbReference>
<comment type="caution">
    <text evidence="2">The sequence shown here is derived from an EMBL/GenBank/DDBJ whole genome shotgun (WGS) entry which is preliminary data.</text>
</comment>
<proteinExistence type="predicted"/>
<dbReference type="PANTHER" id="PTHR46579">
    <property type="entry name" value="F5/8 TYPE C DOMAIN-CONTAINING PROTEIN-RELATED"/>
    <property type="match status" value="1"/>
</dbReference>
<dbReference type="HOGENOM" id="CLU_009141_1_0_1"/>
<feature type="compositionally biased region" description="Low complexity" evidence="1">
    <location>
        <begin position="81"/>
        <end position="95"/>
    </location>
</feature>
<dbReference type="InterPro" id="IPR004242">
    <property type="entry name" value="Transposase_21"/>
</dbReference>
<keyword evidence="3" id="KW-1185">Reference proteome</keyword>
<evidence type="ECO:0000313" key="2">
    <source>
        <dbReference type="EMBL" id="KEP45691.1"/>
    </source>
</evidence>
<dbReference type="STRING" id="1423351.A0A074REZ5"/>
<feature type="compositionally biased region" description="Acidic residues" evidence="1">
    <location>
        <begin position="200"/>
        <end position="217"/>
    </location>
</feature>
<accession>A0A074REZ5</accession>
<dbReference type="Pfam" id="PF02992">
    <property type="entry name" value="Transposase_21"/>
    <property type="match status" value="1"/>
</dbReference>
<dbReference type="AlphaFoldDB" id="A0A074REZ5"/>
<sequence>MPAAGKKKCFCCGRKLSARALLEHKKAYTAALAAATASAAASAAADAAAAAAALFDDPNFDLDLDLDLDFDTNEPSEEPDNAGASDGANNNADSGQPNLDHPDLSTLDTDINALLAADPVALLAAAQALRKVIDSAAVDDPDGLVEQIDVVTEEPLTALVEAIAHNSHPLPAAPPRRRVQGLRLNPPVRIDEWPDLDELAEPESEDEDEPLPLDEPDRDPAFVERDHPPAFDPVDEPLLTDEEMLEILEMELGDLEDTDEWVDMYTRLITTRDRTVLQFLATRLRTHFSRQTYDDLRLGACAGLKIPSEFVAWRRLRILSDLETRAYDCCVNSCICFLGKYRNLTSCPYCKEARFNSANSPRRLFRYSPLIPQLRALFQDPEMVEKLGYRVLCDALREYGVIQDVFDSEHYLRLRETLLDPEGNYHFFDDPRDIALGVSTDGFTLFKRRRRGLSTAWPIIIINYNLHPRIRTRLENVLCVGVIPGPKQCKDLNSFLVPLLDELLELESGVNCPSPPGPNGTGSMFIFRAFLIILFGDIPAVSKLLMMKGHNGVKPCRTCLIPAVPCQLERKVVYYVPMAHPGQAHVLTYGDLPLRTHQQILDQLTEIEAALTQTRRKQLAREYGLNSRSIFAHLRSINLATCAPYDAMHLLFENLVPNMIRHWTGQFKGLDQGLGSYQLDKEVWLLIGRLTAAVARTIPSFFVGTLPDIAQDGNLYKAEAYSFWFQYLAPILLHGRLREPYYSHLILIRDIIALCLQFEITHADIDNLQEMVNRWVSDYERLYYQYNHDRLPACPLTIHALLHLPSYIRQTGPLWASWAFVMERFCGHLLPAVKNRTLPYQHLDNYVQRRAQMQIVSRVYQLPSLAKPRINFRYAGDEKISSHETVYHEFPDLVLGRPVNKNVQLNRDSLLNQMTKYFSTVYGQRFRGEIDKRIDTNSLVRYGRLRLAGDGDRMRTAALIDNDRTGTARDNSYIKYDLLPDRNTRFRYRRDEPIRRTHYGRLLDIYYVDFVEQKEQEAAENRPAVPRIVKPYLLARVQECNTDGTDAADPRVRLVKYARLSTPDIIHAITISAVIGRVRCDDGQWAIVDRSSSGSRTQFVDDEGNEEY</sequence>
<protein>
    <submittedName>
        <fullName evidence="2">Transposase family Tnp2 protein</fullName>
    </submittedName>
</protein>
<dbReference type="EMBL" id="AZST01001574">
    <property type="protein sequence ID" value="KEP45691.1"/>
    <property type="molecule type" value="Genomic_DNA"/>
</dbReference>
<feature type="region of interest" description="Disordered" evidence="1">
    <location>
        <begin position="66"/>
        <end position="104"/>
    </location>
</feature>
<gene>
    <name evidence="2" type="ORF">V565_249470</name>
</gene>
<dbReference type="Proteomes" id="UP000027456">
    <property type="component" value="Unassembled WGS sequence"/>
</dbReference>